<reference evidence="2 3" key="1">
    <citation type="submission" date="2016-10" db="EMBL/GenBank/DDBJ databases">
        <authorList>
            <person name="de Groot N.N."/>
        </authorList>
    </citation>
    <scope>NUCLEOTIDE SEQUENCE [LARGE SCALE GENOMIC DNA]</scope>
    <source>
        <strain evidence="2 3">R-24608</strain>
    </source>
</reference>
<evidence type="ECO:0008006" key="4">
    <source>
        <dbReference type="Google" id="ProtNLM"/>
    </source>
</evidence>
<evidence type="ECO:0000313" key="3">
    <source>
        <dbReference type="Proteomes" id="UP000183656"/>
    </source>
</evidence>
<accession>A0A1I7G4L1</accession>
<proteinExistence type="predicted"/>
<dbReference type="Proteomes" id="UP000183656">
    <property type="component" value="Unassembled WGS sequence"/>
</dbReference>
<evidence type="ECO:0000313" key="2">
    <source>
        <dbReference type="EMBL" id="SFU43400.1"/>
    </source>
</evidence>
<keyword evidence="1" id="KW-0472">Membrane</keyword>
<organism evidence="2 3">
    <name type="scientific">Paenacidovorax caeni</name>
    <dbReference type="NCBI Taxonomy" id="343013"/>
    <lineage>
        <taxon>Bacteria</taxon>
        <taxon>Pseudomonadati</taxon>
        <taxon>Pseudomonadota</taxon>
        <taxon>Betaproteobacteria</taxon>
        <taxon>Burkholderiales</taxon>
        <taxon>Comamonadaceae</taxon>
        <taxon>Paenacidovorax</taxon>
    </lineage>
</organism>
<dbReference type="PIRSF" id="PIRSF019883">
    <property type="entry name" value="UCP019883"/>
    <property type="match status" value="1"/>
</dbReference>
<gene>
    <name evidence="2" type="ORF">SAMN04489707_100437</name>
</gene>
<feature type="transmembrane region" description="Helical" evidence="1">
    <location>
        <begin position="73"/>
        <end position="97"/>
    </location>
</feature>
<name>A0A1I7G4L1_9BURK</name>
<keyword evidence="1" id="KW-0812">Transmembrane</keyword>
<dbReference type="Pfam" id="PF10993">
    <property type="entry name" value="DUF2818"/>
    <property type="match status" value="1"/>
</dbReference>
<dbReference type="AlphaFoldDB" id="A0A1I7G4L1"/>
<protein>
    <recommendedName>
        <fullName evidence="4">DUF2818 domain-containing protein</fullName>
    </recommendedName>
</protein>
<dbReference type="OrthoDB" id="5785537at2"/>
<feature type="transmembrane region" description="Helical" evidence="1">
    <location>
        <begin position="6"/>
        <end position="28"/>
    </location>
</feature>
<dbReference type="STRING" id="343013.SAMN04489707_100437"/>
<evidence type="ECO:0000256" key="1">
    <source>
        <dbReference type="SAM" id="Phobius"/>
    </source>
</evidence>
<keyword evidence="1" id="KW-1133">Transmembrane helix</keyword>
<dbReference type="InterPro" id="IPR016768">
    <property type="entry name" value="UCP019883"/>
</dbReference>
<dbReference type="EMBL" id="FPBX01000004">
    <property type="protein sequence ID" value="SFU43400.1"/>
    <property type="molecule type" value="Genomic_DNA"/>
</dbReference>
<feature type="transmembrane region" description="Helical" evidence="1">
    <location>
        <begin position="40"/>
        <end position="61"/>
    </location>
</feature>
<keyword evidence="3" id="KW-1185">Reference proteome</keyword>
<sequence>MSQSASIWLVILAAFVAANLPFVSRRWLLVGPLAQPTKPLLARLAELALLYFLVGGLALLLERRAGQIAPQGWEFYAVTATLFVTFAFPGFVFRYLVRRRH</sequence>
<dbReference type="RefSeq" id="WP_054254800.1">
    <property type="nucleotide sequence ID" value="NZ_CYIG01000002.1"/>
</dbReference>